<evidence type="ECO:0000313" key="1">
    <source>
        <dbReference type="EMBL" id="CDQ90049.1"/>
    </source>
</evidence>
<gene>
    <name evidence="1" type="ORF">GSONMT00040735001</name>
</gene>
<protein>
    <recommendedName>
        <fullName evidence="3">HAT C-terminal dimerisation domain-containing protein</fullName>
    </recommendedName>
</protein>
<reference evidence="1" key="1">
    <citation type="journal article" date="2014" name="Nat. Commun.">
        <title>The rainbow trout genome provides novel insights into evolution after whole-genome duplication in vertebrates.</title>
        <authorList>
            <person name="Berthelot C."/>
            <person name="Brunet F."/>
            <person name="Chalopin D."/>
            <person name="Juanchich A."/>
            <person name="Bernard M."/>
            <person name="Noel B."/>
            <person name="Bento P."/>
            <person name="Da Silva C."/>
            <person name="Labadie K."/>
            <person name="Alberti A."/>
            <person name="Aury J.M."/>
            <person name="Louis A."/>
            <person name="Dehais P."/>
            <person name="Bardou P."/>
            <person name="Montfort J."/>
            <person name="Klopp C."/>
            <person name="Cabau C."/>
            <person name="Gaspin C."/>
            <person name="Thorgaard G.H."/>
            <person name="Boussaha M."/>
            <person name="Quillet E."/>
            <person name="Guyomard R."/>
            <person name="Galiana D."/>
            <person name="Bobe J."/>
            <person name="Volff J.N."/>
            <person name="Genet C."/>
            <person name="Wincker P."/>
            <person name="Jaillon O."/>
            <person name="Roest Crollius H."/>
            <person name="Guiguen Y."/>
        </authorList>
    </citation>
    <scope>NUCLEOTIDE SEQUENCE [LARGE SCALE GENOMIC DNA]</scope>
</reference>
<reference evidence="1" key="2">
    <citation type="submission" date="2014-03" db="EMBL/GenBank/DDBJ databases">
        <authorList>
            <person name="Genoscope - CEA"/>
        </authorList>
    </citation>
    <scope>NUCLEOTIDE SEQUENCE</scope>
</reference>
<evidence type="ECO:0000313" key="2">
    <source>
        <dbReference type="Proteomes" id="UP000193380"/>
    </source>
</evidence>
<organism evidence="1 2">
    <name type="scientific">Oncorhynchus mykiss</name>
    <name type="common">Rainbow trout</name>
    <name type="synonym">Salmo gairdneri</name>
    <dbReference type="NCBI Taxonomy" id="8022"/>
    <lineage>
        <taxon>Eukaryota</taxon>
        <taxon>Metazoa</taxon>
        <taxon>Chordata</taxon>
        <taxon>Craniata</taxon>
        <taxon>Vertebrata</taxon>
        <taxon>Euteleostomi</taxon>
        <taxon>Actinopterygii</taxon>
        <taxon>Neopterygii</taxon>
        <taxon>Teleostei</taxon>
        <taxon>Protacanthopterygii</taxon>
        <taxon>Salmoniformes</taxon>
        <taxon>Salmonidae</taxon>
        <taxon>Salmoninae</taxon>
        <taxon>Oncorhynchus</taxon>
    </lineage>
</organism>
<dbReference type="EMBL" id="FR910106">
    <property type="protein sequence ID" value="CDQ90049.1"/>
    <property type="molecule type" value="Genomic_DNA"/>
</dbReference>
<accession>A0A060YKR1</accession>
<proteinExistence type="predicted"/>
<name>A0A060YKR1_ONCMY</name>
<sequence length="129" mass="15052">KCFLEFDEHATDPDESVELVSRSCSTCKNCPICCYLLLSQYNLLTDAYHIIGLGYKFLLTLSIPQVACEWTFYTQKFVNNHRRTFLTQENLEVFLLMATEKEILMGFDKDDITDKMAESSELLRRLLVY</sequence>
<evidence type="ECO:0008006" key="3">
    <source>
        <dbReference type="Google" id="ProtNLM"/>
    </source>
</evidence>
<dbReference type="AlphaFoldDB" id="A0A060YKR1"/>
<dbReference type="Proteomes" id="UP000193380">
    <property type="component" value="Unassembled WGS sequence"/>
</dbReference>
<dbReference type="PaxDb" id="8022-A0A060YKR1"/>
<feature type="non-terminal residue" evidence="1">
    <location>
        <position position="1"/>
    </location>
</feature>